<dbReference type="Proteomes" id="UP000515955">
    <property type="component" value="Chromosome"/>
</dbReference>
<feature type="region of interest" description="Disordered" evidence="1">
    <location>
        <begin position="77"/>
        <end position="213"/>
    </location>
</feature>
<name>A0A7G9SAT2_9SPHN</name>
<dbReference type="AlphaFoldDB" id="A0A7G9SAT2"/>
<dbReference type="Pfam" id="PF13763">
    <property type="entry name" value="DUF4167"/>
    <property type="match status" value="1"/>
</dbReference>
<evidence type="ECO:0000313" key="3">
    <source>
        <dbReference type="EMBL" id="QNN64957.1"/>
    </source>
</evidence>
<feature type="region of interest" description="Disordered" evidence="1">
    <location>
        <begin position="1"/>
        <end position="39"/>
    </location>
</feature>
<dbReference type="KEGG" id="srhi:H9L12_12225"/>
<dbReference type="EMBL" id="CP060717">
    <property type="protein sequence ID" value="QNN64957.1"/>
    <property type="molecule type" value="Genomic_DNA"/>
</dbReference>
<proteinExistence type="predicted"/>
<feature type="compositionally biased region" description="Basic and acidic residues" evidence="1">
    <location>
        <begin position="77"/>
        <end position="87"/>
    </location>
</feature>
<organism evidence="3 4">
    <name type="scientific">Sphingomonas rhizophila</name>
    <dbReference type="NCBI Taxonomy" id="2071607"/>
    <lineage>
        <taxon>Bacteria</taxon>
        <taxon>Pseudomonadati</taxon>
        <taxon>Pseudomonadota</taxon>
        <taxon>Alphaproteobacteria</taxon>
        <taxon>Sphingomonadales</taxon>
        <taxon>Sphingomonadaceae</taxon>
        <taxon>Sphingomonas</taxon>
    </lineage>
</organism>
<reference evidence="3 4" key="1">
    <citation type="submission" date="2020-08" db="EMBL/GenBank/DDBJ databases">
        <title>Genome sequence of Sphingomonas rhizophila KACC 19189T.</title>
        <authorList>
            <person name="Hyun D.-W."/>
            <person name="Bae J.-W."/>
        </authorList>
    </citation>
    <scope>NUCLEOTIDE SEQUENCE [LARGE SCALE GENOMIC DNA]</scope>
    <source>
        <strain evidence="3 4">KACC 19189</strain>
    </source>
</reference>
<dbReference type="RefSeq" id="WP_187541956.1">
    <property type="nucleotide sequence ID" value="NZ_CP060717.1"/>
</dbReference>
<evidence type="ECO:0000256" key="1">
    <source>
        <dbReference type="SAM" id="MobiDB-lite"/>
    </source>
</evidence>
<evidence type="ECO:0000259" key="2">
    <source>
        <dbReference type="Pfam" id="PF13763"/>
    </source>
</evidence>
<gene>
    <name evidence="3" type="ORF">H9L12_12225</name>
</gene>
<keyword evidence="4" id="KW-1185">Reference proteome</keyword>
<sequence>MINNRQGGRRRGRGGQRPQGMPGNSGGNARDNRQRGNAAQLLEKYKSMARDAQLAGDRVQTEYFLQFADHYFRVLEESRSRYEEQQGQRRGRNRDDEDEDDGEDLMVDAEGDDSDEGEEEVRQPRRDRNRNQDRQPRGERDDRPERGERSERPRRQRPVADNEEGDERISLGVLPPAIAVDDGNADVAEAAPAPRRRARKPRDESGEDMAPAA</sequence>
<evidence type="ECO:0000313" key="4">
    <source>
        <dbReference type="Proteomes" id="UP000515955"/>
    </source>
</evidence>
<accession>A0A7G9SAT2</accession>
<feature type="compositionally biased region" description="Basic and acidic residues" evidence="1">
    <location>
        <begin position="120"/>
        <end position="153"/>
    </location>
</feature>
<protein>
    <submittedName>
        <fullName evidence="3">DUF4167 domain-containing protein</fullName>
    </submittedName>
</protein>
<dbReference type="InterPro" id="IPR025430">
    <property type="entry name" value="DUF4167"/>
</dbReference>
<feature type="domain" description="DUF4167" evidence="2">
    <location>
        <begin position="9"/>
        <end position="80"/>
    </location>
</feature>
<feature type="compositionally biased region" description="Acidic residues" evidence="1">
    <location>
        <begin position="96"/>
        <end position="119"/>
    </location>
</feature>